<name>A0ABS2Y3Z3_POLSP</name>
<evidence type="ECO:0000256" key="1">
    <source>
        <dbReference type="ARBA" id="ARBA00008306"/>
    </source>
</evidence>
<dbReference type="SMART" id="SM00225">
    <property type="entry name" value="BTB"/>
    <property type="match status" value="1"/>
</dbReference>
<reference evidence="6" key="1">
    <citation type="journal article" date="2021" name="Cell">
        <title>Tracing the genetic footprints of vertebrate landing in non-teleost ray-finned fishes.</title>
        <authorList>
            <person name="Bi X."/>
            <person name="Wang K."/>
            <person name="Yang L."/>
            <person name="Pan H."/>
            <person name="Jiang H."/>
            <person name="Wei Q."/>
            <person name="Fang M."/>
            <person name="Yu H."/>
            <person name="Zhu C."/>
            <person name="Cai Y."/>
            <person name="He Y."/>
            <person name="Gan X."/>
            <person name="Zeng H."/>
            <person name="Yu D."/>
            <person name="Zhu Y."/>
            <person name="Jiang H."/>
            <person name="Qiu Q."/>
            <person name="Yang H."/>
            <person name="Zhang Y.E."/>
            <person name="Wang W."/>
            <person name="Zhu M."/>
            <person name="He S."/>
            <person name="Zhang G."/>
        </authorList>
    </citation>
    <scope>NUCLEOTIDE SEQUENCE</scope>
    <source>
        <strain evidence="6">Pddl_001</strain>
    </source>
</reference>
<keyword evidence="2" id="KW-0862">Zinc</keyword>
<evidence type="ECO:0000256" key="3">
    <source>
        <dbReference type="SAM" id="MobiDB-lite"/>
    </source>
</evidence>
<dbReference type="Pfam" id="PF02582">
    <property type="entry name" value="DUF155"/>
    <property type="match status" value="2"/>
</dbReference>
<dbReference type="EMBL" id="JAAWVQ010108164">
    <property type="protein sequence ID" value="MBN3281382.1"/>
    <property type="molecule type" value="Genomic_DNA"/>
</dbReference>
<feature type="non-terminal residue" evidence="6">
    <location>
        <position position="1"/>
    </location>
</feature>
<evidence type="ECO:0000313" key="6">
    <source>
        <dbReference type="EMBL" id="MBN3281382.1"/>
    </source>
</evidence>
<evidence type="ECO:0000259" key="5">
    <source>
        <dbReference type="PROSITE" id="PS50157"/>
    </source>
</evidence>
<protein>
    <submittedName>
        <fullName evidence="6">ZBTB2 protein</fullName>
    </submittedName>
</protein>
<dbReference type="PROSITE" id="PS50097">
    <property type="entry name" value="BTB"/>
    <property type="match status" value="1"/>
</dbReference>
<dbReference type="Gene3D" id="3.30.710.10">
    <property type="entry name" value="Potassium Channel Kv1.1, Chain A"/>
    <property type="match status" value="1"/>
</dbReference>
<feature type="domain" description="C2H2-type" evidence="5">
    <location>
        <begin position="714"/>
        <end position="741"/>
    </location>
</feature>
<dbReference type="SUPFAM" id="SSF57667">
    <property type="entry name" value="beta-beta-alpha zinc fingers"/>
    <property type="match status" value="2"/>
</dbReference>
<evidence type="ECO:0000259" key="4">
    <source>
        <dbReference type="PROSITE" id="PS50097"/>
    </source>
</evidence>
<keyword evidence="7" id="KW-1185">Reference proteome</keyword>
<dbReference type="Pfam" id="PF00096">
    <property type="entry name" value="zf-C2H2"/>
    <property type="match status" value="2"/>
</dbReference>
<accession>A0ABS2Y3Z3</accession>
<organism evidence="6 7">
    <name type="scientific">Polyodon spathula</name>
    <name type="common">North American paddlefish</name>
    <name type="synonym">Squalus spathula</name>
    <dbReference type="NCBI Taxonomy" id="7913"/>
    <lineage>
        <taxon>Eukaryota</taxon>
        <taxon>Metazoa</taxon>
        <taxon>Chordata</taxon>
        <taxon>Craniata</taxon>
        <taxon>Vertebrata</taxon>
        <taxon>Euteleostomi</taxon>
        <taxon>Actinopterygii</taxon>
        <taxon>Chondrostei</taxon>
        <taxon>Acipenseriformes</taxon>
        <taxon>Polyodontidae</taxon>
        <taxon>Polyodon</taxon>
    </lineage>
</organism>
<feature type="region of interest" description="Disordered" evidence="3">
    <location>
        <begin position="639"/>
        <end position="698"/>
    </location>
</feature>
<gene>
    <name evidence="6" type="primary">Zbtb2_1</name>
    <name evidence="6" type="ORF">GTO93_0011636</name>
</gene>
<dbReference type="InterPro" id="IPR011333">
    <property type="entry name" value="SKP1/BTB/POZ_sf"/>
</dbReference>
<feature type="non-terminal residue" evidence="6">
    <location>
        <position position="864"/>
    </location>
</feature>
<dbReference type="InterPro" id="IPR000210">
    <property type="entry name" value="BTB/POZ_dom"/>
</dbReference>
<dbReference type="PROSITE" id="PS00028">
    <property type="entry name" value="ZINC_FINGER_C2H2_1"/>
    <property type="match status" value="2"/>
</dbReference>
<dbReference type="InterPro" id="IPR003734">
    <property type="entry name" value="DUF155"/>
</dbReference>
<dbReference type="Gene3D" id="3.30.160.60">
    <property type="entry name" value="Classic Zinc Finger"/>
    <property type="match status" value="2"/>
</dbReference>
<dbReference type="PROSITE" id="PS50157">
    <property type="entry name" value="ZINC_FINGER_C2H2_2"/>
    <property type="match status" value="3"/>
</dbReference>
<dbReference type="InterPro" id="IPR013087">
    <property type="entry name" value="Znf_C2H2_type"/>
</dbReference>
<comment type="similarity">
    <text evidence="1">Belongs to the RMD1/sif2 family.</text>
</comment>
<feature type="domain" description="C2H2-type" evidence="5">
    <location>
        <begin position="601"/>
        <end position="624"/>
    </location>
</feature>
<dbReference type="Proteomes" id="UP001166093">
    <property type="component" value="Unassembled WGS sequence"/>
</dbReference>
<dbReference type="InterPro" id="IPR036236">
    <property type="entry name" value="Znf_C2H2_sf"/>
</dbReference>
<keyword evidence="2" id="KW-0863">Zinc-finger</keyword>
<dbReference type="PANTHER" id="PTHR16255:SF1">
    <property type="entry name" value="REQUIRED FOR MEIOTIC NUCLEAR DIVISION PROTEIN 1 HOMOLOG"/>
    <property type="match status" value="1"/>
</dbReference>
<dbReference type="InterPro" id="IPR051624">
    <property type="entry name" value="RMD1/Sad1-interacting"/>
</dbReference>
<sequence>MMQCIAYATADQYHLATLCHDLVASGFYQITDLPRDAANVLVVCTEMASKPNDHGIIFFFREGSVVFWNVEDKTTKHVMRILEKHEIQPYEVALVHWENEEINYRVGEYISKTKVVFHSRGNSKLHRGDILLNSELEPDQAVLEKFAFSNALSLSVKLAIWEVSLDNFVESIQSIPEMLKSGKRVKLTRAEVMQKIGELFALRGSRVAHPVKALRMECRMCPIAWRSDSSPGYSTVDRTWEFPGGGAKLGGGLRSARVSSAHRTLATPVDWQGACGLACKLPKAALSSSAVALGWLHGGPAEHCINLSSDLLITPDFYWDRENLEQLYDKTCQFLSINRRVKVMNEKLQHCTELTDLMRNHLSEKHGLRLEWMIVILITIEQLNAQREFGFLCDCTVAIGDVFFKAHKSVLAAFSNYFRMLFIHQDSDCVRLKPADIQPDIFSYLLNLMYTGKLAPQLIDPVRLEQGVKFLHAYPLLQEASLAGQGVFPHPEQLFPLATSLYGIQISDKQAGLPSRLSAPKALSTACDQEQLLEGNQGNQLASESRQVLAIQEADASSANPSTEEVQGLDTPVVDENPAANTILHVKPSIMKRNSSFRKHYSCHLCSRRFNQRSSLREHLLLHSQLLFPSATSLAEASVSPMLSSSAPEPSGEPDDTPKGGGDIISDGEHQPPTDSPRMEGLQPQAETPPPSDIADIDNLESVDLEREVKRRKYECSTCGRKFIQKSHWREHMYIHTGKPYKCSACGKSFCRANQAARHMCLNQSAESYTVVDKESMELCSNEEGSQMDAIFLPSSRPYKCNVCDMTFVSPNEVIKHLCFAQNAQVFSMLDNQPTLQNEEPPKEEGSDSGHLITSIKTEDIFVE</sequence>
<evidence type="ECO:0000256" key="2">
    <source>
        <dbReference type="PROSITE-ProRule" id="PRU00042"/>
    </source>
</evidence>
<dbReference type="SMART" id="SM00355">
    <property type="entry name" value="ZnF_C2H2"/>
    <property type="match status" value="4"/>
</dbReference>
<comment type="caution">
    <text evidence="6">The sequence shown here is derived from an EMBL/GenBank/DDBJ whole genome shotgun (WGS) entry which is preliminary data.</text>
</comment>
<feature type="compositionally biased region" description="Polar residues" evidence="3">
    <location>
        <begin position="555"/>
        <end position="565"/>
    </location>
</feature>
<feature type="region of interest" description="Disordered" evidence="3">
    <location>
        <begin position="553"/>
        <end position="574"/>
    </location>
</feature>
<dbReference type="Pfam" id="PF00651">
    <property type="entry name" value="BTB"/>
    <property type="match status" value="1"/>
</dbReference>
<feature type="compositionally biased region" description="Polar residues" evidence="3">
    <location>
        <begin position="639"/>
        <end position="648"/>
    </location>
</feature>
<feature type="domain" description="C2H2-type" evidence="5">
    <location>
        <begin position="741"/>
        <end position="769"/>
    </location>
</feature>
<dbReference type="PANTHER" id="PTHR16255">
    <property type="entry name" value="REQUIRED FOR MEIOTIC NUCLEAR DIVISION PROTEIN 1 HOMOLOG"/>
    <property type="match status" value="1"/>
</dbReference>
<feature type="domain" description="BTB" evidence="4">
    <location>
        <begin position="393"/>
        <end position="458"/>
    </location>
</feature>
<evidence type="ECO:0000313" key="7">
    <source>
        <dbReference type="Proteomes" id="UP001166093"/>
    </source>
</evidence>
<dbReference type="SUPFAM" id="SSF54695">
    <property type="entry name" value="POZ domain"/>
    <property type="match status" value="1"/>
</dbReference>
<keyword evidence="2" id="KW-0479">Metal-binding</keyword>
<proteinExistence type="inferred from homology"/>